<accession>A0ABC9FX75</accession>
<dbReference type="PANTHER" id="PTHR15822">
    <property type="entry name" value="TRAF AND TNF RECEPTOR-ASSOCIATED PROTEIN"/>
    <property type="match status" value="1"/>
</dbReference>
<evidence type="ECO:0000313" key="4">
    <source>
        <dbReference type="Proteomes" id="UP001497457"/>
    </source>
</evidence>
<reference evidence="3 4" key="2">
    <citation type="submission" date="2024-10" db="EMBL/GenBank/DDBJ databases">
        <authorList>
            <person name="Ryan C."/>
        </authorList>
    </citation>
    <scope>NUCLEOTIDE SEQUENCE [LARGE SCALE GENOMIC DNA]</scope>
</reference>
<name>A0ABC9FX75_9POAL</name>
<dbReference type="Pfam" id="PF03372">
    <property type="entry name" value="Exo_endo_phos"/>
    <property type="match status" value="1"/>
</dbReference>
<evidence type="ECO:0000313" key="3">
    <source>
        <dbReference type="EMBL" id="CAL5083170.1"/>
    </source>
</evidence>
<proteinExistence type="predicted"/>
<protein>
    <recommendedName>
        <fullName evidence="2">Endonuclease/exonuclease/phosphatase domain-containing protein</fullName>
    </recommendedName>
</protein>
<organism evidence="3 4">
    <name type="scientific">Urochloa decumbens</name>
    <dbReference type="NCBI Taxonomy" id="240449"/>
    <lineage>
        <taxon>Eukaryota</taxon>
        <taxon>Viridiplantae</taxon>
        <taxon>Streptophyta</taxon>
        <taxon>Embryophyta</taxon>
        <taxon>Tracheophyta</taxon>
        <taxon>Spermatophyta</taxon>
        <taxon>Magnoliopsida</taxon>
        <taxon>Liliopsida</taxon>
        <taxon>Poales</taxon>
        <taxon>Poaceae</taxon>
        <taxon>PACMAD clade</taxon>
        <taxon>Panicoideae</taxon>
        <taxon>Panicodae</taxon>
        <taxon>Paniceae</taxon>
        <taxon>Melinidinae</taxon>
        <taxon>Urochloa</taxon>
    </lineage>
</organism>
<sequence>MDATKQLKFLTYNVWSPEDVVVYKRMQAIGTLVDTHNPDVILFQEVTAHIRSIFEDLPWWKKYHCSPVPPEEELATNKPFCLLADINPDRATMKPIRVATTQLERPSPPSPMRCVERYAQAEHAVAALGSAENVVFGGDMCWRDGIDRPFPLPAGWFDAWTALRRSAGGSSYCWTYDSIWEEEVAVTNGFSAPYESLLIRSDRFVCKLKDYSLKGIEIIGDSQSDTVLSYTKASLSGSFMSIK</sequence>
<gene>
    <name evidence="3" type="ORF">URODEC1_LOCUS109769</name>
</gene>
<evidence type="ECO:0000259" key="2">
    <source>
        <dbReference type="Pfam" id="PF03372"/>
    </source>
</evidence>
<dbReference type="PANTHER" id="PTHR15822:SF24">
    <property type="entry name" value="ENDONUCLEASE_EXONUCLEASE_PHOSPHATASE DOMAIN-CONTAINING PROTEIN"/>
    <property type="match status" value="1"/>
</dbReference>
<feature type="domain" description="Endonuclease/exonuclease/phosphatase" evidence="2">
    <location>
        <begin position="10"/>
        <end position="66"/>
    </location>
</feature>
<dbReference type="AlphaFoldDB" id="A0ABC9FX75"/>
<dbReference type="InterPro" id="IPR005135">
    <property type="entry name" value="Endo/exonuclease/phosphatase"/>
</dbReference>
<evidence type="ECO:0000256" key="1">
    <source>
        <dbReference type="ARBA" id="ARBA00022801"/>
    </source>
</evidence>
<dbReference type="GO" id="GO:0016787">
    <property type="term" value="F:hydrolase activity"/>
    <property type="evidence" value="ECO:0007669"/>
    <property type="project" value="UniProtKB-KW"/>
</dbReference>
<keyword evidence="1" id="KW-0378">Hydrolase</keyword>
<reference evidence="4" key="1">
    <citation type="submission" date="2024-06" db="EMBL/GenBank/DDBJ databases">
        <authorList>
            <person name="Ryan C."/>
        </authorList>
    </citation>
    <scope>NUCLEOTIDE SEQUENCE [LARGE SCALE GENOMIC DNA]</scope>
</reference>
<dbReference type="SUPFAM" id="SSF56219">
    <property type="entry name" value="DNase I-like"/>
    <property type="match status" value="1"/>
</dbReference>
<dbReference type="EMBL" id="OZ075117">
    <property type="protein sequence ID" value="CAL5083170.1"/>
    <property type="molecule type" value="Genomic_DNA"/>
</dbReference>
<dbReference type="InterPro" id="IPR036691">
    <property type="entry name" value="Endo/exonu/phosph_ase_sf"/>
</dbReference>
<dbReference type="CDD" id="cd09080">
    <property type="entry name" value="TDP2"/>
    <property type="match status" value="1"/>
</dbReference>
<dbReference type="Proteomes" id="UP001497457">
    <property type="component" value="Chromosome 7b"/>
</dbReference>
<dbReference type="InterPro" id="IPR051547">
    <property type="entry name" value="TDP2-like"/>
</dbReference>
<dbReference type="Gene3D" id="3.60.10.10">
    <property type="entry name" value="Endonuclease/exonuclease/phosphatase"/>
    <property type="match status" value="1"/>
</dbReference>
<keyword evidence="4" id="KW-1185">Reference proteome</keyword>